<reference evidence="4 5" key="1">
    <citation type="submission" date="2018-03" db="EMBL/GenBank/DDBJ databases">
        <title>Genomic Encyclopedia of Archaeal and Bacterial Type Strains, Phase II (KMG-II): from individual species to whole genera.</title>
        <authorList>
            <person name="Goeker M."/>
        </authorList>
    </citation>
    <scope>NUCLEOTIDE SEQUENCE [LARGE SCALE GENOMIC DNA]</scope>
    <source>
        <strain evidence="4 5">DSM 44720</strain>
    </source>
</reference>
<dbReference type="CDD" id="cd05251">
    <property type="entry name" value="NmrA_like_SDR_a"/>
    <property type="match status" value="1"/>
</dbReference>
<evidence type="ECO:0000259" key="3">
    <source>
        <dbReference type="Pfam" id="PF05368"/>
    </source>
</evidence>
<dbReference type="AlphaFoldDB" id="A0A2T0T9C6"/>
<dbReference type="RefSeq" id="WP_106187681.1">
    <property type="nucleotide sequence ID" value="NZ_PVTF01000004.1"/>
</dbReference>
<dbReference type="EMBL" id="PVTF01000004">
    <property type="protein sequence ID" value="PRY42249.1"/>
    <property type="molecule type" value="Genomic_DNA"/>
</dbReference>
<protein>
    <submittedName>
        <fullName evidence="4">Uncharacterized protein YbjT (DUF2867 family)</fullName>
    </submittedName>
</protein>
<dbReference type="OrthoDB" id="319724at2"/>
<dbReference type="PANTHER" id="PTHR42748">
    <property type="entry name" value="NITROGEN METABOLITE REPRESSION PROTEIN NMRA FAMILY MEMBER"/>
    <property type="match status" value="1"/>
</dbReference>
<evidence type="ECO:0000256" key="1">
    <source>
        <dbReference type="ARBA" id="ARBA00006328"/>
    </source>
</evidence>
<dbReference type="Pfam" id="PF05368">
    <property type="entry name" value="NmrA"/>
    <property type="match status" value="1"/>
</dbReference>
<keyword evidence="2" id="KW-0521">NADP</keyword>
<accession>A0A2T0T9C6</accession>
<dbReference type="Gene3D" id="3.90.25.10">
    <property type="entry name" value="UDP-galactose 4-epimerase, domain 1"/>
    <property type="match status" value="1"/>
</dbReference>
<dbReference type="Proteomes" id="UP000239494">
    <property type="component" value="Unassembled WGS sequence"/>
</dbReference>
<dbReference type="InterPro" id="IPR008030">
    <property type="entry name" value="NmrA-like"/>
</dbReference>
<gene>
    <name evidence="4" type="ORF">CLV43_10479</name>
</gene>
<evidence type="ECO:0000313" key="4">
    <source>
        <dbReference type="EMBL" id="PRY42249.1"/>
    </source>
</evidence>
<dbReference type="Gene3D" id="3.40.50.720">
    <property type="entry name" value="NAD(P)-binding Rossmann-like Domain"/>
    <property type="match status" value="1"/>
</dbReference>
<dbReference type="InterPro" id="IPR036291">
    <property type="entry name" value="NAD(P)-bd_dom_sf"/>
</dbReference>
<keyword evidence="5" id="KW-1185">Reference proteome</keyword>
<comment type="similarity">
    <text evidence="1">Belongs to the NmrA-type oxidoreductase family.</text>
</comment>
<feature type="domain" description="NmrA-like" evidence="3">
    <location>
        <begin position="2"/>
        <end position="242"/>
    </location>
</feature>
<dbReference type="SUPFAM" id="SSF51735">
    <property type="entry name" value="NAD(P)-binding Rossmann-fold domains"/>
    <property type="match status" value="1"/>
</dbReference>
<evidence type="ECO:0000256" key="2">
    <source>
        <dbReference type="ARBA" id="ARBA00022857"/>
    </source>
</evidence>
<dbReference type="PANTHER" id="PTHR42748:SF7">
    <property type="entry name" value="NMRA LIKE REDOX SENSOR 1-RELATED"/>
    <property type="match status" value="1"/>
</dbReference>
<organism evidence="4 5">
    <name type="scientific">Umezawaea tangerina</name>
    <dbReference type="NCBI Taxonomy" id="84725"/>
    <lineage>
        <taxon>Bacteria</taxon>
        <taxon>Bacillati</taxon>
        <taxon>Actinomycetota</taxon>
        <taxon>Actinomycetes</taxon>
        <taxon>Pseudonocardiales</taxon>
        <taxon>Pseudonocardiaceae</taxon>
        <taxon>Umezawaea</taxon>
    </lineage>
</organism>
<evidence type="ECO:0000313" key="5">
    <source>
        <dbReference type="Proteomes" id="UP000239494"/>
    </source>
</evidence>
<proteinExistence type="inferred from homology"/>
<dbReference type="InterPro" id="IPR051164">
    <property type="entry name" value="NmrA-like_oxidored"/>
</dbReference>
<name>A0A2T0T9C6_9PSEU</name>
<sequence length="289" mass="30277">MGKTVVVVGATGKQGGAAAAHLLRGGWHVRAVTRNAQSPAAAALTAAGAEVVVADMDDPASLGRAFAGAHGVFSVQPAPHDPGAPMGYSTEVEVRWGRNVADAAAAAGVAHLVYASLVEAEQRTGVPSFDSKWEVERHIRSLGLPTTVLRPVTFMDGLVLSKDVLDGSFTHVLDPDTRYQLIGVDDIGAFASLVFAAPEEYVGRSLTIAGDERTPREVATVLGRALGHPVAYHQIPMDLIRRHDPGLASVFDAPPATKADVAALRVAHPGLMTFEAWLSRHGRAKLAGL</sequence>
<comment type="caution">
    <text evidence="4">The sequence shown here is derived from an EMBL/GenBank/DDBJ whole genome shotgun (WGS) entry which is preliminary data.</text>
</comment>